<protein>
    <recommendedName>
        <fullName evidence="2">CUE domain-containing protein</fullName>
    </recommendedName>
</protein>
<reference evidence="4" key="1">
    <citation type="journal article" date="2006" name="Science">
        <title>Ancient noncoding elements conserved in the human genome.</title>
        <authorList>
            <person name="Venkatesh B."/>
            <person name="Kirkness E.F."/>
            <person name="Loh Y.H."/>
            <person name="Halpern A.L."/>
            <person name="Lee A.P."/>
            <person name="Johnson J."/>
            <person name="Dandona N."/>
            <person name="Viswanathan L.D."/>
            <person name="Tay A."/>
            <person name="Venter J.C."/>
            <person name="Strausberg R.L."/>
            <person name="Brenner S."/>
        </authorList>
    </citation>
    <scope>NUCLEOTIDE SEQUENCE [LARGE SCALE GENOMIC DNA]</scope>
</reference>
<dbReference type="AlphaFoldDB" id="A0A4W3H9L1"/>
<feature type="compositionally biased region" description="Polar residues" evidence="1">
    <location>
        <begin position="243"/>
        <end position="252"/>
    </location>
</feature>
<dbReference type="GO" id="GO:0043130">
    <property type="term" value="F:ubiquitin binding"/>
    <property type="evidence" value="ECO:0007669"/>
    <property type="project" value="InterPro"/>
</dbReference>
<gene>
    <name evidence="3" type="primary">epsti1</name>
</gene>
<reference evidence="4" key="3">
    <citation type="journal article" date="2014" name="Nature">
        <title>Elephant shark genome provides unique insights into gnathostome evolution.</title>
        <authorList>
            <consortium name="International Elephant Shark Genome Sequencing Consortium"/>
            <person name="Venkatesh B."/>
            <person name="Lee A.P."/>
            <person name="Ravi V."/>
            <person name="Maurya A.K."/>
            <person name="Lian M.M."/>
            <person name="Swann J.B."/>
            <person name="Ohta Y."/>
            <person name="Flajnik M.F."/>
            <person name="Sutoh Y."/>
            <person name="Kasahara M."/>
            <person name="Hoon S."/>
            <person name="Gangu V."/>
            <person name="Roy S.W."/>
            <person name="Irimia M."/>
            <person name="Korzh V."/>
            <person name="Kondrychyn I."/>
            <person name="Lim Z.W."/>
            <person name="Tay B.H."/>
            <person name="Tohari S."/>
            <person name="Kong K.W."/>
            <person name="Ho S."/>
            <person name="Lorente-Galdos B."/>
            <person name="Quilez J."/>
            <person name="Marques-Bonet T."/>
            <person name="Raney B.J."/>
            <person name="Ingham P.W."/>
            <person name="Tay A."/>
            <person name="Hillier L.W."/>
            <person name="Minx P."/>
            <person name="Boehm T."/>
            <person name="Wilson R.K."/>
            <person name="Brenner S."/>
            <person name="Warren W.C."/>
        </authorList>
    </citation>
    <scope>NUCLEOTIDE SEQUENCE [LARGE SCALE GENOMIC DNA]</scope>
</reference>
<evidence type="ECO:0000256" key="1">
    <source>
        <dbReference type="SAM" id="MobiDB-lite"/>
    </source>
</evidence>
<dbReference type="PANTHER" id="PTHR22529:SF1">
    <property type="entry name" value="EPITHELIAL-STROMAL INTERACTION PROTEIN 1"/>
    <property type="match status" value="1"/>
</dbReference>
<feature type="domain" description="CUE" evidence="2">
    <location>
        <begin position="293"/>
        <end position="332"/>
    </location>
</feature>
<keyword evidence="4" id="KW-1185">Reference proteome</keyword>
<feature type="compositionally biased region" description="Basic and acidic residues" evidence="1">
    <location>
        <begin position="59"/>
        <end position="84"/>
    </location>
</feature>
<feature type="compositionally biased region" description="Polar residues" evidence="1">
    <location>
        <begin position="1"/>
        <end position="10"/>
    </location>
</feature>
<name>A0A4W3H9L1_CALMI</name>
<reference evidence="4" key="2">
    <citation type="journal article" date="2007" name="PLoS Biol.">
        <title>Survey sequencing and comparative analysis of the elephant shark (Callorhinchus milii) genome.</title>
        <authorList>
            <person name="Venkatesh B."/>
            <person name="Kirkness E.F."/>
            <person name="Loh Y.H."/>
            <person name="Halpern A.L."/>
            <person name="Lee A.P."/>
            <person name="Johnson J."/>
            <person name="Dandona N."/>
            <person name="Viswanathan L.D."/>
            <person name="Tay A."/>
            <person name="Venter J.C."/>
            <person name="Strausberg R.L."/>
            <person name="Brenner S."/>
        </authorList>
    </citation>
    <scope>NUCLEOTIDE SEQUENCE [LARGE SCALE GENOMIC DNA]</scope>
</reference>
<dbReference type="InterPro" id="IPR026185">
    <property type="entry name" value="EPSTI1"/>
</dbReference>
<evidence type="ECO:0000259" key="2">
    <source>
        <dbReference type="PROSITE" id="PS51140"/>
    </source>
</evidence>
<feature type="compositionally biased region" description="Low complexity" evidence="1">
    <location>
        <begin position="104"/>
        <end position="117"/>
    </location>
</feature>
<feature type="region of interest" description="Disordered" evidence="1">
    <location>
        <begin position="184"/>
        <end position="255"/>
    </location>
</feature>
<feature type="compositionally biased region" description="Polar residues" evidence="1">
    <location>
        <begin position="186"/>
        <end position="203"/>
    </location>
</feature>
<dbReference type="InParanoid" id="A0A4W3H9L1"/>
<sequence length="332" mass="39071">MNRRFTNNPMNPEHHQRHPREQRDEVDELSQGQGTGTPPTPGAQPQHVGGYSITAPNQSRRDKLQATANKELEDLEKWKEEHRYGPINLTPIELGGSISQTEARQQQQRKQQLSKYQQRAKKEEYDRKRREQEEADLQKMKAIQREKANKLEETRRQQEEQRKAQLQTSHYHTNQQFFQRMDPNRYSANSYPTYSSPQPSASWNDLLEGKESEMEEERQKQLKEDHRRKNNTFLDKLEMRSQMGENSPSSSLGLPANNDLSEHDTTLRPEVAHNLYSDWEDQTYCVNSTEDEDYQWSLMKLQASFPHYEKDVLETLLKECNGDLENVTQLLL</sequence>
<proteinExistence type="predicted"/>
<dbReference type="Pfam" id="PF02845">
    <property type="entry name" value="CUE"/>
    <property type="match status" value="1"/>
</dbReference>
<dbReference type="OMA" id="HRRVNQA"/>
<accession>A0A4W3H9L1</accession>
<reference evidence="3" key="4">
    <citation type="submission" date="2025-08" db="UniProtKB">
        <authorList>
            <consortium name="Ensembl"/>
        </authorList>
    </citation>
    <scope>IDENTIFICATION</scope>
</reference>
<evidence type="ECO:0000313" key="3">
    <source>
        <dbReference type="Ensembl" id="ENSCMIP00000012476.1"/>
    </source>
</evidence>
<dbReference type="Ensembl" id="ENSCMIT00000012765.1">
    <property type="protein sequence ID" value="ENSCMIP00000012476.1"/>
    <property type="gene ID" value="ENSCMIG00000006340.1"/>
</dbReference>
<feature type="compositionally biased region" description="Basic and acidic residues" evidence="1">
    <location>
        <begin position="120"/>
        <end position="163"/>
    </location>
</feature>
<dbReference type="PANTHER" id="PTHR22529">
    <property type="entry name" value="EPITHELIAL-STROMAL INTERACTION PROTEIN 1"/>
    <property type="match status" value="1"/>
</dbReference>
<dbReference type="CDD" id="cd14279">
    <property type="entry name" value="CUE"/>
    <property type="match status" value="1"/>
</dbReference>
<evidence type="ECO:0000313" key="4">
    <source>
        <dbReference type="Proteomes" id="UP000314986"/>
    </source>
</evidence>
<organism evidence="3 4">
    <name type="scientific">Callorhinchus milii</name>
    <name type="common">Ghost shark</name>
    <dbReference type="NCBI Taxonomy" id="7868"/>
    <lineage>
        <taxon>Eukaryota</taxon>
        <taxon>Metazoa</taxon>
        <taxon>Chordata</taxon>
        <taxon>Craniata</taxon>
        <taxon>Vertebrata</taxon>
        <taxon>Chondrichthyes</taxon>
        <taxon>Holocephali</taxon>
        <taxon>Chimaeriformes</taxon>
        <taxon>Callorhinchidae</taxon>
        <taxon>Callorhinchus</taxon>
    </lineage>
</organism>
<dbReference type="STRING" id="7868.ENSCMIP00000012476"/>
<dbReference type="PROSITE" id="PS51140">
    <property type="entry name" value="CUE"/>
    <property type="match status" value="1"/>
</dbReference>
<dbReference type="InterPro" id="IPR003892">
    <property type="entry name" value="CUE"/>
</dbReference>
<feature type="compositionally biased region" description="Basic and acidic residues" evidence="1">
    <location>
        <begin position="207"/>
        <end position="227"/>
    </location>
</feature>
<dbReference type="Proteomes" id="UP000314986">
    <property type="component" value="Unassembled WGS sequence"/>
</dbReference>
<reference evidence="3" key="5">
    <citation type="submission" date="2025-09" db="UniProtKB">
        <authorList>
            <consortium name="Ensembl"/>
        </authorList>
    </citation>
    <scope>IDENTIFICATION</scope>
</reference>
<dbReference type="GeneTree" id="ENSGT00390000013820"/>
<feature type="region of interest" description="Disordered" evidence="1">
    <location>
        <begin position="1"/>
        <end position="170"/>
    </location>
</feature>